<comment type="caution">
    <text evidence="1">The sequence shown here is derived from an EMBL/GenBank/DDBJ whole genome shotgun (WGS) entry which is preliminary data.</text>
</comment>
<keyword evidence="2" id="KW-1185">Reference proteome</keyword>
<gene>
    <name evidence="1" type="ORF">Patl1_17354</name>
</gene>
<reference evidence="2" key="1">
    <citation type="journal article" date="2023" name="G3 (Bethesda)">
        <title>Genome assembly and association tests identify interacting loci associated with vigor, precocity, and sex in interspecific pistachio rootstocks.</title>
        <authorList>
            <person name="Palmer W."/>
            <person name="Jacygrad E."/>
            <person name="Sagayaradj S."/>
            <person name="Cavanaugh K."/>
            <person name="Han R."/>
            <person name="Bertier L."/>
            <person name="Beede B."/>
            <person name="Kafkas S."/>
            <person name="Golino D."/>
            <person name="Preece J."/>
            <person name="Michelmore R."/>
        </authorList>
    </citation>
    <scope>NUCLEOTIDE SEQUENCE [LARGE SCALE GENOMIC DNA]</scope>
</reference>
<proteinExistence type="predicted"/>
<sequence>MLNFFTNYNICFIQGLVKYLATHQVSKRHFPTYHYDPLAKSVTIWL</sequence>
<organism evidence="1 2">
    <name type="scientific">Pistacia atlantica</name>
    <dbReference type="NCBI Taxonomy" id="434234"/>
    <lineage>
        <taxon>Eukaryota</taxon>
        <taxon>Viridiplantae</taxon>
        <taxon>Streptophyta</taxon>
        <taxon>Embryophyta</taxon>
        <taxon>Tracheophyta</taxon>
        <taxon>Spermatophyta</taxon>
        <taxon>Magnoliopsida</taxon>
        <taxon>eudicotyledons</taxon>
        <taxon>Gunneridae</taxon>
        <taxon>Pentapetalae</taxon>
        <taxon>rosids</taxon>
        <taxon>malvids</taxon>
        <taxon>Sapindales</taxon>
        <taxon>Anacardiaceae</taxon>
        <taxon>Pistacia</taxon>
    </lineage>
</organism>
<accession>A0ACC1BYR5</accession>
<protein>
    <submittedName>
        <fullName evidence="1">Uncharacterized protein</fullName>
    </submittedName>
</protein>
<dbReference type="EMBL" id="CM047898">
    <property type="protein sequence ID" value="KAJ0104975.1"/>
    <property type="molecule type" value="Genomic_DNA"/>
</dbReference>
<evidence type="ECO:0000313" key="2">
    <source>
        <dbReference type="Proteomes" id="UP001164250"/>
    </source>
</evidence>
<name>A0ACC1BYR5_9ROSI</name>
<dbReference type="Proteomes" id="UP001164250">
    <property type="component" value="Chromosome 2"/>
</dbReference>
<evidence type="ECO:0000313" key="1">
    <source>
        <dbReference type="EMBL" id="KAJ0104975.1"/>
    </source>
</evidence>